<sequence>MNDQSYDYITNNISETFNSWIGKLCCKLMLYLLVAIMENIMKRFDKKRNLVNTWNCALVPIAKNHLNDIAKNLGKYELTRSCDNQAEVKYKGKRWAINLDERKCSCRVWQCVHATTFIAFIRDAN</sequence>
<dbReference type="AlphaFoldDB" id="A0A9R1XAM9"/>
<evidence type="ECO:0008006" key="4">
    <source>
        <dbReference type="Google" id="ProtNLM"/>
    </source>
</evidence>
<gene>
    <name evidence="2" type="ORF">LSAT_V11C600319180</name>
</gene>
<comment type="caution">
    <text evidence="2">The sequence shown here is derived from an EMBL/GenBank/DDBJ whole genome shotgun (WGS) entry which is preliminary data.</text>
</comment>
<keyword evidence="3" id="KW-1185">Reference proteome</keyword>
<dbReference type="PANTHER" id="PTHR31973:SF188">
    <property type="entry name" value="POLYPROTEIN, PUTATIVE-RELATED"/>
    <property type="match status" value="1"/>
</dbReference>
<keyword evidence="1" id="KW-1133">Transmembrane helix</keyword>
<dbReference type="PANTHER" id="PTHR31973">
    <property type="entry name" value="POLYPROTEIN, PUTATIVE-RELATED"/>
    <property type="match status" value="1"/>
</dbReference>
<keyword evidence="1" id="KW-0472">Membrane</keyword>
<reference evidence="2 3" key="1">
    <citation type="journal article" date="2017" name="Nat. Commun.">
        <title>Genome assembly with in vitro proximity ligation data and whole-genome triplication in lettuce.</title>
        <authorList>
            <person name="Reyes-Chin-Wo S."/>
            <person name="Wang Z."/>
            <person name="Yang X."/>
            <person name="Kozik A."/>
            <person name="Arikit S."/>
            <person name="Song C."/>
            <person name="Xia L."/>
            <person name="Froenicke L."/>
            <person name="Lavelle D.O."/>
            <person name="Truco M.J."/>
            <person name="Xia R."/>
            <person name="Zhu S."/>
            <person name="Xu C."/>
            <person name="Xu H."/>
            <person name="Xu X."/>
            <person name="Cox K."/>
            <person name="Korf I."/>
            <person name="Meyers B.C."/>
            <person name="Michelmore R.W."/>
        </authorList>
    </citation>
    <scope>NUCLEOTIDE SEQUENCE [LARGE SCALE GENOMIC DNA]</scope>
    <source>
        <strain evidence="3">cv. Salinas</strain>
        <tissue evidence="2">Seedlings</tissue>
    </source>
</reference>
<evidence type="ECO:0000256" key="1">
    <source>
        <dbReference type="SAM" id="Phobius"/>
    </source>
</evidence>
<name>A0A9R1XAM9_LACSA</name>
<protein>
    <recommendedName>
        <fullName evidence="4">SWIM-type domain-containing protein</fullName>
    </recommendedName>
</protein>
<evidence type="ECO:0000313" key="3">
    <source>
        <dbReference type="Proteomes" id="UP000235145"/>
    </source>
</evidence>
<keyword evidence="1" id="KW-0812">Transmembrane</keyword>
<proteinExistence type="predicted"/>
<feature type="transmembrane region" description="Helical" evidence="1">
    <location>
        <begin position="20"/>
        <end position="40"/>
    </location>
</feature>
<organism evidence="2 3">
    <name type="scientific">Lactuca sativa</name>
    <name type="common">Garden lettuce</name>
    <dbReference type="NCBI Taxonomy" id="4236"/>
    <lineage>
        <taxon>Eukaryota</taxon>
        <taxon>Viridiplantae</taxon>
        <taxon>Streptophyta</taxon>
        <taxon>Embryophyta</taxon>
        <taxon>Tracheophyta</taxon>
        <taxon>Spermatophyta</taxon>
        <taxon>Magnoliopsida</taxon>
        <taxon>eudicotyledons</taxon>
        <taxon>Gunneridae</taxon>
        <taxon>Pentapetalae</taxon>
        <taxon>asterids</taxon>
        <taxon>campanulids</taxon>
        <taxon>Asterales</taxon>
        <taxon>Asteraceae</taxon>
        <taxon>Cichorioideae</taxon>
        <taxon>Cichorieae</taxon>
        <taxon>Lactucinae</taxon>
        <taxon>Lactuca</taxon>
    </lineage>
</organism>
<dbReference type="Proteomes" id="UP000235145">
    <property type="component" value="Unassembled WGS sequence"/>
</dbReference>
<accession>A0A9R1XAM9</accession>
<dbReference type="EMBL" id="NBSK02000006">
    <property type="protein sequence ID" value="KAJ0201587.1"/>
    <property type="molecule type" value="Genomic_DNA"/>
</dbReference>
<evidence type="ECO:0000313" key="2">
    <source>
        <dbReference type="EMBL" id="KAJ0201587.1"/>
    </source>
</evidence>